<keyword evidence="1" id="KW-1133">Transmembrane helix</keyword>
<reference evidence="2" key="1">
    <citation type="submission" date="2014-09" db="EMBL/GenBank/DDBJ databases">
        <authorList>
            <person name="Magalhaes I.L.F."/>
            <person name="Oliveira U."/>
            <person name="Santos F.R."/>
            <person name="Vidigal T.H.D.A."/>
            <person name="Brescovit A.D."/>
            <person name="Santos A.J."/>
        </authorList>
    </citation>
    <scope>NUCLEOTIDE SEQUENCE</scope>
</reference>
<reference evidence="3" key="2">
    <citation type="journal article" date="2016" name="Gigascience">
        <title>De novo construction of an expanded transcriptome assembly for the western tarnished plant bug, Lygus hesperus.</title>
        <authorList>
            <person name="Tassone E.E."/>
            <person name="Geib S.M."/>
            <person name="Hall B."/>
            <person name="Fabrick J.A."/>
            <person name="Brent C.S."/>
            <person name="Hull J.J."/>
        </authorList>
    </citation>
    <scope>NUCLEOTIDE SEQUENCE</scope>
</reference>
<evidence type="ECO:0000256" key="1">
    <source>
        <dbReference type="SAM" id="Phobius"/>
    </source>
</evidence>
<organism evidence="2">
    <name type="scientific">Lygus hesperus</name>
    <name type="common">Western plant bug</name>
    <dbReference type="NCBI Taxonomy" id="30085"/>
    <lineage>
        <taxon>Eukaryota</taxon>
        <taxon>Metazoa</taxon>
        <taxon>Ecdysozoa</taxon>
        <taxon>Arthropoda</taxon>
        <taxon>Hexapoda</taxon>
        <taxon>Insecta</taxon>
        <taxon>Pterygota</taxon>
        <taxon>Neoptera</taxon>
        <taxon>Paraneoptera</taxon>
        <taxon>Hemiptera</taxon>
        <taxon>Heteroptera</taxon>
        <taxon>Panheteroptera</taxon>
        <taxon>Cimicomorpha</taxon>
        <taxon>Miridae</taxon>
        <taxon>Mirini</taxon>
        <taxon>Lygus</taxon>
    </lineage>
</organism>
<gene>
    <name evidence="3" type="ORF">g.8650</name>
</gene>
<keyword evidence="1" id="KW-0472">Membrane</keyword>
<name>A0A0K8T5D9_LYGHE</name>
<dbReference type="EMBL" id="GDHC01020173">
    <property type="protein sequence ID" value="JAP98455.1"/>
    <property type="molecule type" value="Transcribed_RNA"/>
</dbReference>
<keyword evidence="1" id="KW-0812">Transmembrane</keyword>
<evidence type="ECO:0000313" key="2">
    <source>
        <dbReference type="EMBL" id="JAG60738.1"/>
    </source>
</evidence>
<evidence type="ECO:0000313" key="3">
    <source>
        <dbReference type="EMBL" id="JAP98455.1"/>
    </source>
</evidence>
<sequence length="126" mass="14321">MISNDINAILCSLNYFNIVLFAKYIVARYLLDFSKFQHLIPVPMAMKVPNVPPPWTIALPTLFTSSLPLIPYLRAPNPPKRAPDAIPTQNPIMKPVFILSKQLGPWPYPPTGTGMFYDRFVRCGFR</sequence>
<dbReference type="AlphaFoldDB" id="A0A0K8T5D9"/>
<protein>
    <submittedName>
        <fullName evidence="2">Uncharacterized protein</fullName>
    </submittedName>
</protein>
<feature type="transmembrane region" description="Helical" evidence="1">
    <location>
        <begin position="6"/>
        <end position="26"/>
    </location>
</feature>
<accession>A0A0K8T5D9</accession>
<dbReference type="EMBL" id="GBRD01005083">
    <property type="protein sequence ID" value="JAG60738.1"/>
    <property type="molecule type" value="Transcribed_RNA"/>
</dbReference>
<proteinExistence type="predicted"/>